<dbReference type="EMBL" id="CP048620">
    <property type="protein sequence ID" value="QPJ64084.1"/>
    <property type="molecule type" value="Genomic_DNA"/>
</dbReference>
<gene>
    <name evidence="2" type="ORF">G3M78_01150</name>
</gene>
<dbReference type="InterPro" id="IPR036736">
    <property type="entry name" value="ACP-like_sf"/>
</dbReference>
<dbReference type="KEGG" id="nva:G3M78_01150"/>
<proteinExistence type="predicted"/>
<accession>A0A7T0G286</accession>
<evidence type="ECO:0000313" key="2">
    <source>
        <dbReference type="EMBL" id="QPJ64084.1"/>
    </source>
</evidence>
<dbReference type="AlphaFoldDB" id="A0A7T0G286"/>
<dbReference type="Pfam" id="PF00550">
    <property type="entry name" value="PP-binding"/>
    <property type="match status" value="1"/>
</dbReference>
<feature type="domain" description="Carrier" evidence="1">
    <location>
        <begin position="9"/>
        <end position="68"/>
    </location>
</feature>
<evidence type="ECO:0000259" key="1">
    <source>
        <dbReference type="Pfam" id="PF00550"/>
    </source>
</evidence>
<sequence>MTIDNFIPLVEELLELDKGALKGNEPLDSLEDWDSLAIIGFLAMTDRHFGVAVEPESVMSCKTLDQLKSLVEKSL</sequence>
<dbReference type="SUPFAM" id="SSF47336">
    <property type="entry name" value="ACP-like"/>
    <property type="match status" value="1"/>
</dbReference>
<dbReference type="Gene3D" id="1.10.1200.10">
    <property type="entry name" value="ACP-like"/>
    <property type="match status" value="1"/>
</dbReference>
<organism evidence="2 3">
    <name type="scientific">Candidatus Nitrohelix vancouverensis</name>
    <dbReference type="NCBI Taxonomy" id="2705534"/>
    <lineage>
        <taxon>Bacteria</taxon>
        <taxon>Pseudomonadati</taxon>
        <taxon>Nitrospinota/Tectimicrobiota group</taxon>
        <taxon>Nitrospinota</taxon>
        <taxon>Nitrospinia</taxon>
        <taxon>Nitrospinales</taxon>
        <taxon>Nitrospinaceae</taxon>
        <taxon>Candidatus Nitrohelix</taxon>
    </lineage>
</organism>
<dbReference type="InterPro" id="IPR009081">
    <property type="entry name" value="PP-bd_ACP"/>
</dbReference>
<protein>
    <submittedName>
        <fullName evidence="2">Acyl carrier protein</fullName>
    </submittedName>
</protein>
<name>A0A7T0G286_9BACT</name>
<dbReference type="Proteomes" id="UP000594464">
    <property type="component" value="Chromosome"/>
</dbReference>
<evidence type="ECO:0000313" key="3">
    <source>
        <dbReference type="Proteomes" id="UP000594464"/>
    </source>
</evidence>
<reference evidence="3" key="1">
    <citation type="submission" date="2020-02" db="EMBL/GenBank/DDBJ databases">
        <title>Genomic and physiological characterization of two novel Nitrospinaceae genera.</title>
        <authorList>
            <person name="Mueller A.J."/>
            <person name="Jung M.-Y."/>
            <person name="Strachan C.R."/>
            <person name="Herbold C.W."/>
            <person name="Kirkegaard R.H."/>
            <person name="Daims H."/>
        </authorList>
    </citation>
    <scope>NUCLEOTIDE SEQUENCE [LARGE SCALE GENOMIC DNA]</scope>
</reference>